<feature type="region of interest" description="Disordered" evidence="1">
    <location>
        <begin position="50"/>
        <end position="76"/>
    </location>
</feature>
<feature type="compositionally biased region" description="Polar residues" evidence="1">
    <location>
        <begin position="168"/>
        <end position="179"/>
    </location>
</feature>
<comment type="caution">
    <text evidence="2">The sequence shown here is derived from an EMBL/GenBank/DDBJ whole genome shotgun (WGS) entry which is preliminary data.</text>
</comment>
<feature type="compositionally biased region" description="Low complexity" evidence="1">
    <location>
        <begin position="186"/>
        <end position="196"/>
    </location>
</feature>
<feature type="region of interest" description="Disordered" evidence="1">
    <location>
        <begin position="125"/>
        <end position="151"/>
    </location>
</feature>
<dbReference type="Proteomes" id="UP000696485">
    <property type="component" value="Unassembled WGS sequence"/>
</dbReference>
<evidence type="ECO:0000313" key="3">
    <source>
        <dbReference type="Proteomes" id="UP000696485"/>
    </source>
</evidence>
<dbReference type="AlphaFoldDB" id="A0A9P5SMP9"/>
<feature type="compositionally biased region" description="Polar residues" evidence="1">
    <location>
        <begin position="235"/>
        <end position="247"/>
    </location>
</feature>
<feature type="region of interest" description="Disordered" evidence="1">
    <location>
        <begin position="163"/>
        <end position="247"/>
    </location>
</feature>
<protein>
    <submittedName>
        <fullName evidence="2">Uncharacterized protein</fullName>
    </submittedName>
</protein>
<proteinExistence type="predicted"/>
<keyword evidence="3" id="KW-1185">Reference proteome</keyword>
<evidence type="ECO:0000313" key="2">
    <source>
        <dbReference type="EMBL" id="KAF9330681.1"/>
    </source>
</evidence>
<organism evidence="2 3">
    <name type="scientific">Podila minutissima</name>
    <dbReference type="NCBI Taxonomy" id="64525"/>
    <lineage>
        <taxon>Eukaryota</taxon>
        <taxon>Fungi</taxon>
        <taxon>Fungi incertae sedis</taxon>
        <taxon>Mucoromycota</taxon>
        <taxon>Mortierellomycotina</taxon>
        <taxon>Mortierellomycetes</taxon>
        <taxon>Mortierellales</taxon>
        <taxon>Mortierellaceae</taxon>
        <taxon>Podila</taxon>
    </lineage>
</organism>
<accession>A0A9P5SMP9</accession>
<reference evidence="2" key="1">
    <citation type="journal article" date="2020" name="Fungal Divers.">
        <title>Resolving the Mortierellaceae phylogeny through synthesis of multi-gene phylogenetics and phylogenomics.</title>
        <authorList>
            <person name="Vandepol N."/>
            <person name="Liber J."/>
            <person name="Desiro A."/>
            <person name="Na H."/>
            <person name="Kennedy M."/>
            <person name="Barry K."/>
            <person name="Grigoriev I.V."/>
            <person name="Miller A.N."/>
            <person name="O'Donnell K."/>
            <person name="Stajich J.E."/>
            <person name="Bonito G."/>
        </authorList>
    </citation>
    <scope>NUCLEOTIDE SEQUENCE</scope>
    <source>
        <strain evidence="2">NVP1</strain>
    </source>
</reference>
<gene>
    <name evidence="2" type="ORF">BG006_006368</name>
</gene>
<sequence length="260" mass="29079">MHNADYAQGRPQDDLAYHQYQQEQLYREQMQMELEQERLAATAAVTGYYPVSRPSEYSPPTSNVYPENPDRNPRYSEIEQEHHLQRLLHGDPGSTGAYSNHISPAATPTANYQLQEQYQQLVTPSPQDYVDPESDVPYNKSEPWVPPTNALPPTPVVVPKVVSSPLPASTSPIVSSEPNSVEAPQGSSLSLSTGSGKRPHAPQEFPEYKRGPQVLIPESIQSIEEEDRAHRQDLMRQQAQDPNTLSSEVTLAIYASFDRD</sequence>
<evidence type="ECO:0000256" key="1">
    <source>
        <dbReference type="SAM" id="MobiDB-lite"/>
    </source>
</evidence>
<name>A0A9P5SMP9_9FUNG</name>
<dbReference type="EMBL" id="JAAAUY010000378">
    <property type="protein sequence ID" value="KAF9330681.1"/>
    <property type="molecule type" value="Genomic_DNA"/>
</dbReference>